<feature type="compositionally biased region" description="Polar residues" evidence="1">
    <location>
        <begin position="239"/>
        <end position="252"/>
    </location>
</feature>
<dbReference type="Proteomes" id="UP000747542">
    <property type="component" value="Unassembled WGS sequence"/>
</dbReference>
<feature type="compositionally biased region" description="Basic and acidic residues" evidence="1">
    <location>
        <begin position="163"/>
        <end position="174"/>
    </location>
</feature>
<evidence type="ECO:0000313" key="3">
    <source>
        <dbReference type="Proteomes" id="UP000747542"/>
    </source>
</evidence>
<protein>
    <submittedName>
        <fullName evidence="2">Uncharacterized protein</fullName>
    </submittedName>
</protein>
<reference evidence="2" key="1">
    <citation type="journal article" date="2021" name="Sci. Adv.">
        <title>The American lobster genome reveals insights on longevity, neural, and immune adaptations.</title>
        <authorList>
            <person name="Polinski J.M."/>
            <person name="Zimin A.V."/>
            <person name="Clark K.F."/>
            <person name="Kohn A.B."/>
            <person name="Sadowski N."/>
            <person name="Timp W."/>
            <person name="Ptitsyn A."/>
            <person name="Khanna P."/>
            <person name="Romanova D.Y."/>
            <person name="Williams P."/>
            <person name="Greenwood S.J."/>
            <person name="Moroz L.L."/>
            <person name="Walt D.R."/>
            <person name="Bodnar A.G."/>
        </authorList>
    </citation>
    <scope>NUCLEOTIDE SEQUENCE</scope>
    <source>
        <strain evidence="2">GMGI-L3</strain>
    </source>
</reference>
<name>A0A8J5JK41_HOMAM</name>
<proteinExistence type="predicted"/>
<feature type="compositionally biased region" description="Basic and acidic residues" evidence="1">
    <location>
        <begin position="101"/>
        <end position="130"/>
    </location>
</feature>
<dbReference type="AlphaFoldDB" id="A0A8J5JK41"/>
<organism evidence="2 3">
    <name type="scientific">Homarus americanus</name>
    <name type="common">American lobster</name>
    <dbReference type="NCBI Taxonomy" id="6706"/>
    <lineage>
        <taxon>Eukaryota</taxon>
        <taxon>Metazoa</taxon>
        <taxon>Ecdysozoa</taxon>
        <taxon>Arthropoda</taxon>
        <taxon>Crustacea</taxon>
        <taxon>Multicrustacea</taxon>
        <taxon>Malacostraca</taxon>
        <taxon>Eumalacostraca</taxon>
        <taxon>Eucarida</taxon>
        <taxon>Decapoda</taxon>
        <taxon>Pleocyemata</taxon>
        <taxon>Astacidea</taxon>
        <taxon>Nephropoidea</taxon>
        <taxon>Nephropidae</taxon>
        <taxon>Homarus</taxon>
    </lineage>
</organism>
<feature type="region of interest" description="Disordered" evidence="1">
    <location>
        <begin position="1"/>
        <end position="37"/>
    </location>
</feature>
<evidence type="ECO:0000256" key="1">
    <source>
        <dbReference type="SAM" id="MobiDB-lite"/>
    </source>
</evidence>
<feature type="compositionally biased region" description="Gly residues" evidence="1">
    <location>
        <begin position="294"/>
        <end position="305"/>
    </location>
</feature>
<keyword evidence="3" id="KW-1185">Reference proteome</keyword>
<sequence>MTKPKAAKFLQRPQQNANSHNHGTSASSDHGGDLQEQFQRLYSQLETLKDRNLRLGNRQMVVCASFHEEVEAERPLCAKDPQHQGPKGRGPKNVNLLRKSVSKEEILDKGGGRRGKDINHLRKSASKEENISCGVGNSVREVGVLRKVDNKEDFPGKSRRRDSHPQRTKTESKVSPRLPGFEDGSTISPPDDYVHLRSDTSSDSVDAETAEPHDMCGPNGAVCEQCVSREILSSSRSSTNQSDDATRSPSSSRELKPLGHRSAEFLLRKSVSTELSDRVCRSLEYLDETGTRCGGPIGGTGGCGGNEEDLSIEDRSVRSAHSTPRRSGGRRFREIHDPERARAFILYNLSDRATLTDEVTV</sequence>
<accession>A0A8J5JK41</accession>
<feature type="region of interest" description="Disordered" evidence="1">
    <location>
        <begin position="75"/>
        <end position="132"/>
    </location>
</feature>
<gene>
    <name evidence="2" type="ORF">Hamer_G017474</name>
</gene>
<feature type="region of interest" description="Disordered" evidence="1">
    <location>
        <begin position="150"/>
        <end position="219"/>
    </location>
</feature>
<feature type="region of interest" description="Disordered" evidence="1">
    <location>
        <begin position="294"/>
        <end position="334"/>
    </location>
</feature>
<dbReference type="EMBL" id="JAHLQT010031743">
    <property type="protein sequence ID" value="KAG7160022.1"/>
    <property type="molecule type" value="Genomic_DNA"/>
</dbReference>
<evidence type="ECO:0000313" key="2">
    <source>
        <dbReference type="EMBL" id="KAG7160022.1"/>
    </source>
</evidence>
<comment type="caution">
    <text evidence="2">The sequence shown here is derived from an EMBL/GenBank/DDBJ whole genome shotgun (WGS) entry which is preliminary data.</text>
</comment>
<feature type="region of interest" description="Disordered" evidence="1">
    <location>
        <begin position="233"/>
        <end position="257"/>
    </location>
</feature>
<feature type="compositionally biased region" description="Polar residues" evidence="1">
    <location>
        <begin position="12"/>
        <end position="28"/>
    </location>
</feature>